<sequence>MKFGDSASAAIPEAESLAVGPSAKAIQLGVASTPTTPIATTKKVVVDVIWTVVPTIRRLELWPTNRGHFCNGISHTVIIPHETLEILGN</sequence>
<evidence type="ECO:0000313" key="1">
    <source>
        <dbReference type="EMBL" id="VDO02112.1"/>
    </source>
</evidence>
<protein>
    <submittedName>
        <fullName evidence="1 3">Uncharacterized protein</fullName>
    </submittedName>
</protein>
<reference evidence="1 2" key="2">
    <citation type="submission" date="2018-11" db="EMBL/GenBank/DDBJ databases">
        <authorList>
            <consortium name="Pathogen Informatics"/>
        </authorList>
    </citation>
    <scope>NUCLEOTIDE SEQUENCE [LARGE SCALE GENOMIC DNA]</scope>
</reference>
<accession>A0A0R3TGR5</accession>
<proteinExistence type="predicted"/>
<name>A0A0R3TGR5_RODNA</name>
<evidence type="ECO:0000313" key="3">
    <source>
        <dbReference type="WBParaSite" id="HNAJ_0000625601-mRNA-1"/>
    </source>
</evidence>
<dbReference type="Proteomes" id="UP000278807">
    <property type="component" value="Unassembled WGS sequence"/>
</dbReference>
<organism evidence="3">
    <name type="scientific">Rodentolepis nana</name>
    <name type="common">Dwarf tapeworm</name>
    <name type="synonym">Hymenolepis nana</name>
    <dbReference type="NCBI Taxonomy" id="102285"/>
    <lineage>
        <taxon>Eukaryota</taxon>
        <taxon>Metazoa</taxon>
        <taxon>Spiralia</taxon>
        <taxon>Lophotrochozoa</taxon>
        <taxon>Platyhelminthes</taxon>
        <taxon>Cestoda</taxon>
        <taxon>Eucestoda</taxon>
        <taxon>Cyclophyllidea</taxon>
        <taxon>Hymenolepididae</taxon>
        <taxon>Rodentolepis</taxon>
    </lineage>
</organism>
<dbReference type="WBParaSite" id="HNAJ_0000625601-mRNA-1">
    <property type="protein sequence ID" value="HNAJ_0000625601-mRNA-1"/>
    <property type="gene ID" value="HNAJ_0000625601"/>
</dbReference>
<dbReference type="AlphaFoldDB" id="A0A0R3TGR5"/>
<evidence type="ECO:0000313" key="2">
    <source>
        <dbReference type="Proteomes" id="UP000278807"/>
    </source>
</evidence>
<reference evidence="3" key="1">
    <citation type="submission" date="2017-02" db="UniProtKB">
        <authorList>
            <consortium name="WormBaseParasite"/>
        </authorList>
    </citation>
    <scope>IDENTIFICATION</scope>
</reference>
<keyword evidence="2" id="KW-1185">Reference proteome</keyword>
<dbReference type="EMBL" id="UZAE01006478">
    <property type="protein sequence ID" value="VDO02112.1"/>
    <property type="molecule type" value="Genomic_DNA"/>
</dbReference>
<gene>
    <name evidence="1" type="ORF">HNAJ_LOCUS6252</name>
</gene>